<proteinExistence type="evidence at transcript level"/>
<gene>
    <name evidence="1" type="ORF">ACCB13152</name>
</gene>
<evidence type="ECO:0000313" key="1">
    <source>
        <dbReference type="EMBL" id="AEY61590.1"/>
    </source>
</evidence>
<dbReference type="EMBL" id="JR051931">
    <property type="protein sequence ID" value="AEY61590.1"/>
    <property type="molecule type" value="mRNA"/>
</dbReference>
<name>V9IKN6_APICE</name>
<organism evidence="1">
    <name type="scientific">Apis cerana</name>
    <name type="common">Indian honeybee</name>
    <dbReference type="NCBI Taxonomy" id="7461"/>
    <lineage>
        <taxon>Eukaryota</taxon>
        <taxon>Metazoa</taxon>
        <taxon>Ecdysozoa</taxon>
        <taxon>Arthropoda</taxon>
        <taxon>Hexapoda</taxon>
        <taxon>Insecta</taxon>
        <taxon>Pterygota</taxon>
        <taxon>Neoptera</taxon>
        <taxon>Endopterygota</taxon>
        <taxon>Hymenoptera</taxon>
        <taxon>Apocrita</taxon>
        <taxon>Aculeata</taxon>
        <taxon>Apoidea</taxon>
        <taxon>Anthophila</taxon>
        <taxon>Apidae</taxon>
        <taxon>Apis</taxon>
    </lineage>
</organism>
<sequence length="93" mass="10529">MLPSGQWHHLALNFKDTVLNKHSAVVQVVLWVDGWREINAQLPFDGLLVRKPGTTCILLGQLGSSTIGAWYLGNLMVFRCPVFTKEKHCIWQV</sequence>
<protein>
    <submittedName>
        <fullName evidence="1">Lysosomal trafficking regulator</fullName>
    </submittedName>
</protein>
<dbReference type="AlphaFoldDB" id="V9IKN6"/>
<accession>V9IKN6</accession>
<reference evidence="1" key="1">
    <citation type="submission" date="2011-11" db="EMBL/GenBank/DDBJ databases">
        <title>Decoding the brain transcriptome of the Eastern honeybee (Apis cerana) based on pyrosequencing.</title>
        <authorList>
            <person name="Sun L."/>
            <person name="Zheng H."/>
            <person name="Wang Y."/>
            <person name="Xie X."/>
            <person name="Zhu Y."/>
            <person name="Gu W."/>
            <person name="Wang S."/>
        </authorList>
    </citation>
    <scope>NUCLEOTIDE SEQUENCE</scope>
    <source>
        <tissue evidence="1">Brain</tissue>
    </source>
</reference>